<evidence type="ECO:0000313" key="1">
    <source>
        <dbReference type="EMBL" id="MVX63718.1"/>
    </source>
</evidence>
<proteinExistence type="predicted"/>
<dbReference type="Proteomes" id="UP000656077">
    <property type="component" value="Unassembled WGS sequence"/>
</dbReference>
<dbReference type="RefSeq" id="WP_160358813.1">
    <property type="nucleotide sequence ID" value="NZ_WSRQ01000010.1"/>
</dbReference>
<evidence type="ECO:0000313" key="2">
    <source>
        <dbReference type="Proteomes" id="UP000656077"/>
    </source>
</evidence>
<reference evidence="1" key="1">
    <citation type="submission" date="2019-12" db="EMBL/GenBank/DDBJ databases">
        <title>Microbes associate with the intestines of laboratory mice.</title>
        <authorList>
            <person name="Navarre W."/>
            <person name="Wong E."/>
        </authorList>
    </citation>
    <scope>NUCLEOTIDE SEQUENCE</scope>
    <source>
        <strain evidence="1">NM79_F5</strain>
    </source>
</reference>
<protein>
    <submittedName>
        <fullName evidence="1">Uncharacterized protein</fullName>
    </submittedName>
</protein>
<comment type="caution">
    <text evidence="1">The sequence shown here is derived from an EMBL/GenBank/DDBJ whole genome shotgun (WGS) entry which is preliminary data.</text>
</comment>
<organism evidence="1 2">
    <name type="scientific">Clostridium chromiireducens</name>
    <dbReference type="NCBI Taxonomy" id="225345"/>
    <lineage>
        <taxon>Bacteria</taxon>
        <taxon>Bacillati</taxon>
        <taxon>Bacillota</taxon>
        <taxon>Clostridia</taxon>
        <taxon>Eubacteriales</taxon>
        <taxon>Clostridiaceae</taxon>
        <taxon>Clostridium</taxon>
    </lineage>
</organism>
<dbReference type="AlphaFoldDB" id="A0A964RL27"/>
<accession>A0A964RL27</accession>
<dbReference type="EMBL" id="WSRQ01000010">
    <property type="protein sequence ID" value="MVX63718.1"/>
    <property type="molecule type" value="Genomic_DNA"/>
</dbReference>
<sequence length="264" mass="30914">MIKYINDGEINKLKRGFYNTLALKKINMLNTDRFINMEADLNVAIKIYKLMAALQFPFCYENCSTIMMKYLVKNNVFTQDEYNEIAEIFYADKEIEGIGMEVENIEESIEYGEYWEERSDYIFKFLKTLGNEKCITVHAESYRDILISDEDFIDLNIFGNLRNLLRDCVSSYESTANYTEEDWDNEYLNIFQDDATAYVLEGYEMNDYEMMLLTNTFNSSDSGVSSEVFTEKGNTYIIISSIQVYEGLGYSFLIILKLIFMSIK</sequence>
<name>A0A964RL27_9CLOT</name>
<gene>
    <name evidence="1" type="ORF">GKZ28_08415</name>
</gene>